<dbReference type="Gene3D" id="3.40.50.300">
    <property type="entry name" value="P-loop containing nucleotide triphosphate hydrolases"/>
    <property type="match status" value="1"/>
</dbReference>
<evidence type="ECO:0000259" key="3">
    <source>
        <dbReference type="Pfam" id="PF07693"/>
    </source>
</evidence>
<accession>A0A7C3N6D1</accession>
<feature type="compositionally biased region" description="Basic and acidic residues" evidence="1">
    <location>
        <begin position="637"/>
        <end position="651"/>
    </location>
</feature>
<feature type="transmembrane region" description="Helical" evidence="2">
    <location>
        <begin position="20"/>
        <end position="41"/>
    </location>
</feature>
<proteinExistence type="predicted"/>
<evidence type="ECO:0000313" key="4">
    <source>
        <dbReference type="EMBL" id="HFK23360.1"/>
    </source>
</evidence>
<gene>
    <name evidence="4" type="ORF">ENS15_01715</name>
</gene>
<sequence>MNTILNVISYLLNCLQNSIQSLFVLIIYIIVFLSSICFLRCRDKKFHKGKKLDEYIKNPKTPISDYENTEQQSKKFFDSKYNEIKSIIDNDKTNNGIIAINGKWGTGKSSLLKKLSKELKKGKNKSKYEIIHLDLISFYSSEQIYYNLIKFLGLKFRYCYWENIFRNYEVTIEGFKFYIDDVLNFENRLNHFKNHISEKNKNKKFILILDELDRITDPQTILNTFKFINGFCRIPNFYLITTLDRSALLNIFKEEYLVAGYLDKTFDYKVELLVPIEILRKFFEEEMKKIIEGKKNIFVNDEKNLTIELLKSILNSTSIFNFESFRDVIYLTENVKQIINSDQKISKNIFLLDIILIEWLKFKHPLVWEILIRNYVLFIDKKDLDLSLLNEKNEQCKRMLLGYFSESEIESMLDNFLEKINSMIGKNIIDLESVIETIYFLISFEDKKNDDEDPNTKFIEIFKKVTKNILNLKETGSFENNNINDFIDNIFQNKENILYMKRILRFKRFFRFHNIEFYFGFRENIVELEERKFDSLSEIIEFFTNDYENFKNEIVKHYEKNLEKVMNEKSLIIRDKLLEEILYGIIGWENQNNKGKVLNIYNDIKQTIEEKKSTICEIFNEMLKSLEEMLKKYKIKDSKNRKTKKNDHYKSESNNSHSQSNSGDGG</sequence>
<organism evidence="4">
    <name type="scientific">candidate division WOR-3 bacterium</name>
    <dbReference type="NCBI Taxonomy" id="2052148"/>
    <lineage>
        <taxon>Bacteria</taxon>
        <taxon>Bacteria division WOR-3</taxon>
    </lineage>
</organism>
<feature type="compositionally biased region" description="Low complexity" evidence="1">
    <location>
        <begin position="652"/>
        <end position="666"/>
    </location>
</feature>
<dbReference type="EMBL" id="DSTT01000002">
    <property type="protein sequence ID" value="HFK23360.1"/>
    <property type="molecule type" value="Genomic_DNA"/>
</dbReference>
<keyword evidence="2" id="KW-0472">Membrane</keyword>
<dbReference type="SUPFAM" id="SSF52540">
    <property type="entry name" value="P-loop containing nucleoside triphosphate hydrolases"/>
    <property type="match status" value="1"/>
</dbReference>
<reference evidence="4" key="1">
    <citation type="journal article" date="2020" name="mSystems">
        <title>Genome- and Community-Level Interaction Insights into Carbon Utilization and Element Cycling Functions of Hydrothermarchaeota in Hydrothermal Sediment.</title>
        <authorList>
            <person name="Zhou Z."/>
            <person name="Liu Y."/>
            <person name="Xu W."/>
            <person name="Pan J."/>
            <person name="Luo Z.H."/>
            <person name="Li M."/>
        </authorList>
    </citation>
    <scope>NUCLEOTIDE SEQUENCE [LARGE SCALE GENOMIC DNA]</scope>
    <source>
        <strain evidence="4">SpSt-464</strain>
    </source>
</reference>
<keyword evidence="2" id="KW-0812">Transmembrane</keyword>
<dbReference type="InterPro" id="IPR011646">
    <property type="entry name" value="KAP_P-loop"/>
</dbReference>
<feature type="domain" description="KAP NTPase" evidence="3">
    <location>
        <begin position="81"/>
        <end position="297"/>
    </location>
</feature>
<dbReference type="InterPro" id="IPR027417">
    <property type="entry name" value="P-loop_NTPase"/>
</dbReference>
<protein>
    <recommendedName>
        <fullName evidence="3">KAP NTPase domain-containing protein</fullName>
    </recommendedName>
</protein>
<dbReference type="AlphaFoldDB" id="A0A7C3N6D1"/>
<dbReference type="Pfam" id="PF07693">
    <property type="entry name" value="KAP_NTPase"/>
    <property type="match status" value="1"/>
</dbReference>
<comment type="caution">
    <text evidence="4">The sequence shown here is derived from an EMBL/GenBank/DDBJ whole genome shotgun (WGS) entry which is preliminary data.</text>
</comment>
<dbReference type="GO" id="GO:0016887">
    <property type="term" value="F:ATP hydrolysis activity"/>
    <property type="evidence" value="ECO:0007669"/>
    <property type="project" value="InterPro"/>
</dbReference>
<evidence type="ECO:0000256" key="2">
    <source>
        <dbReference type="SAM" id="Phobius"/>
    </source>
</evidence>
<feature type="region of interest" description="Disordered" evidence="1">
    <location>
        <begin position="637"/>
        <end position="666"/>
    </location>
</feature>
<name>A0A7C3N6D1_UNCW3</name>
<keyword evidence="2" id="KW-1133">Transmembrane helix</keyword>
<evidence type="ECO:0000256" key="1">
    <source>
        <dbReference type="SAM" id="MobiDB-lite"/>
    </source>
</evidence>